<dbReference type="PANTHER" id="PTHR33710">
    <property type="entry name" value="BNAC02G09200D PROTEIN"/>
    <property type="match status" value="1"/>
</dbReference>
<evidence type="ECO:0000313" key="2">
    <source>
        <dbReference type="RefSeq" id="XP_018825605.1"/>
    </source>
</evidence>
<dbReference type="Proteomes" id="UP000235220">
    <property type="component" value="Chromosome 12"/>
</dbReference>
<keyword evidence="1" id="KW-1185">Reference proteome</keyword>
<dbReference type="AlphaFoldDB" id="A0A2I4F1T2"/>
<dbReference type="Gramene" id="Jr12_10460_p1">
    <property type="protein sequence ID" value="cds.Jr12_10460_p1"/>
    <property type="gene ID" value="Jr12_10460"/>
</dbReference>
<name>A0A2I4F1T2_JUGRE</name>
<gene>
    <name evidence="2" type="primary">LOC108994733</name>
</gene>
<dbReference type="RefSeq" id="XP_018825605.1">
    <property type="nucleotide sequence ID" value="XM_018970060.1"/>
</dbReference>
<proteinExistence type="predicted"/>
<reference evidence="2" key="1">
    <citation type="submission" date="2025-08" db="UniProtKB">
        <authorList>
            <consortium name="RefSeq"/>
        </authorList>
    </citation>
    <scope>IDENTIFICATION</scope>
    <source>
        <tissue evidence="2">Leaves</tissue>
    </source>
</reference>
<accession>A0A2I4F1T2</accession>
<dbReference type="PANTHER" id="PTHR33710:SF62">
    <property type="entry name" value="DUF4283 DOMAIN PROTEIN"/>
    <property type="match status" value="1"/>
</dbReference>
<dbReference type="KEGG" id="jre:108994733"/>
<organism evidence="1 2">
    <name type="scientific">Juglans regia</name>
    <name type="common">English walnut</name>
    <dbReference type="NCBI Taxonomy" id="51240"/>
    <lineage>
        <taxon>Eukaryota</taxon>
        <taxon>Viridiplantae</taxon>
        <taxon>Streptophyta</taxon>
        <taxon>Embryophyta</taxon>
        <taxon>Tracheophyta</taxon>
        <taxon>Spermatophyta</taxon>
        <taxon>Magnoliopsida</taxon>
        <taxon>eudicotyledons</taxon>
        <taxon>Gunneridae</taxon>
        <taxon>Pentapetalae</taxon>
        <taxon>rosids</taxon>
        <taxon>fabids</taxon>
        <taxon>Fagales</taxon>
        <taxon>Juglandaceae</taxon>
        <taxon>Juglans</taxon>
    </lineage>
</organism>
<protein>
    <submittedName>
        <fullName evidence="2">Uncharacterized protein LOC108994733</fullName>
    </submittedName>
</protein>
<sequence>MTLFADTLIECGLYDLRSTNSQYTWSNNRLDDLFTKEKLYRAVASTAWCDTFGNGDIQVLSPITFDHCPLLHIVDTSHHFHSFPHGLHRYEASWNTYANFAKIVAYSWMEVDPSHGDLPSLSKKLECCMRSFKRWSKNQTPLSDHKLQSKIHRLDTIQSNLQATTVEEASQLKKEISAMQHSLHLKWKQRAKIHWLQKGD</sequence>
<evidence type="ECO:0000313" key="1">
    <source>
        <dbReference type="Proteomes" id="UP000235220"/>
    </source>
</evidence>
<dbReference type="GeneID" id="108994733"/>